<evidence type="ECO:0000313" key="1">
    <source>
        <dbReference type="EMBL" id="AAT36532.1"/>
    </source>
</evidence>
<dbReference type="RefSeq" id="YP_025072.1">
    <property type="nucleotide sequence ID" value="NC_005893.1"/>
</dbReference>
<dbReference type="EMBL" id="AY605066">
    <property type="protein sequence ID" value="AAT36532.1"/>
    <property type="molecule type" value="Genomic_DNA"/>
</dbReference>
<organism evidence="1 2">
    <name type="scientific">Lactobacillus phage phiAT3</name>
    <dbReference type="NCBI Taxonomy" id="279281"/>
    <lineage>
        <taxon>Viruses</taxon>
        <taxon>Duplodnaviria</taxon>
        <taxon>Heunggongvirae</taxon>
        <taxon>Uroviricota</taxon>
        <taxon>Caudoviricetes</taxon>
        <taxon>Fattrevirus</taxon>
        <taxon>Fattrevirus AT3</taxon>
    </lineage>
</organism>
<dbReference type="Proteomes" id="UP000001797">
    <property type="component" value="Segment"/>
</dbReference>
<keyword evidence="2" id="KW-1185">Reference proteome</keyword>
<dbReference type="GeneID" id="2948274"/>
<reference evidence="1 2" key="1">
    <citation type="journal article" date="2005" name="Virology">
        <title>Complete genomic sequence of the temperate bacteriophage PhiAT3 isolated from Lactobacillus casei ATCC 393.</title>
        <authorList>
            <person name="Lo T.C."/>
            <person name="Shih T.C."/>
            <person name="Lin C.F."/>
            <person name="Chen H.W."/>
            <person name="Lin T.H."/>
        </authorList>
    </citation>
    <scope>NUCLEOTIDE SEQUENCE</scope>
</reference>
<evidence type="ECO:0000313" key="2">
    <source>
        <dbReference type="Proteomes" id="UP000001797"/>
    </source>
</evidence>
<name>Q6J1U1_9CAUD</name>
<proteinExistence type="predicted"/>
<sequence length="65" mass="7717">MIGQVIMREGSWLIENEKMQEAIELLARLQVVRPSAIFLRTNSYWRENNDCRHVANRRWCNVDVG</sequence>
<dbReference type="KEGG" id="vg:2948274"/>
<accession>Q6J1U1</accession>
<protein>
    <submittedName>
        <fullName evidence="1">Uncharacterized protein</fullName>
    </submittedName>
</protein>